<dbReference type="AlphaFoldDB" id="A0A382N4S5"/>
<keyword evidence="1" id="KW-0472">Membrane</keyword>
<keyword evidence="1" id="KW-0812">Transmembrane</keyword>
<accession>A0A382N4S5</accession>
<evidence type="ECO:0000313" key="2">
    <source>
        <dbReference type="EMBL" id="SVC55187.1"/>
    </source>
</evidence>
<reference evidence="2" key="1">
    <citation type="submission" date="2018-05" db="EMBL/GenBank/DDBJ databases">
        <authorList>
            <person name="Lanie J.A."/>
            <person name="Ng W.-L."/>
            <person name="Kazmierczak K.M."/>
            <person name="Andrzejewski T.M."/>
            <person name="Davidsen T.M."/>
            <person name="Wayne K.J."/>
            <person name="Tettelin H."/>
            <person name="Glass J.I."/>
            <person name="Rusch D."/>
            <person name="Podicherti R."/>
            <person name="Tsui H.-C.T."/>
            <person name="Winkler M.E."/>
        </authorList>
    </citation>
    <scope>NUCLEOTIDE SEQUENCE</scope>
</reference>
<name>A0A382N4S5_9ZZZZ</name>
<proteinExistence type="predicted"/>
<feature type="transmembrane region" description="Helical" evidence="1">
    <location>
        <begin position="7"/>
        <end position="27"/>
    </location>
</feature>
<keyword evidence="1" id="KW-1133">Transmembrane helix</keyword>
<sequence length="65" mass="7164">MGLLTWLLLGIVASLIFGTFLVLYNLFNMTGSLVTTMVTAAACISIMGIVHMTVAIFVMRRRKLK</sequence>
<dbReference type="EMBL" id="UINC01097465">
    <property type="protein sequence ID" value="SVC55187.1"/>
    <property type="molecule type" value="Genomic_DNA"/>
</dbReference>
<protein>
    <submittedName>
        <fullName evidence="2">Uncharacterized protein</fullName>
    </submittedName>
</protein>
<organism evidence="2">
    <name type="scientific">marine metagenome</name>
    <dbReference type="NCBI Taxonomy" id="408172"/>
    <lineage>
        <taxon>unclassified sequences</taxon>
        <taxon>metagenomes</taxon>
        <taxon>ecological metagenomes</taxon>
    </lineage>
</organism>
<evidence type="ECO:0000256" key="1">
    <source>
        <dbReference type="SAM" id="Phobius"/>
    </source>
</evidence>
<gene>
    <name evidence="2" type="ORF">METZ01_LOCUS308041</name>
</gene>
<feature type="transmembrane region" description="Helical" evidence="1">
    <location>
        <begin position="33"/>
        <end position="59"/>
    </location>
</feature>